<feature type="transmembrane region" description="Helical" evidence="1">
    <location>
        <begin position="211"/>
        <end position="234"/>
    </location>
</feature>
<keyword evidence="1" id="KW-0472">Membrane</keyword>
<dbReference type="Proteomes" id="UP000007151">
    <property type="component" value="Unassembled WGS sequence"/>
</dbReference>
<accession>A0A212F1W1</accession>
<comment type="caution">
    <text evidence="2">The sequence shown here is derived from an EMBL/GenBank/DDBJ whole genome shotgun (WGS) entry which is preliminary data.</text>
</comment>
<dbReference type="EMBL" id="AGBW02010786">
    <property type="protein sequence ID" value="OWR47711.1"/>
    <property type="molecule type" value="Genomic_DNA"/>
</dbReference>
<proteinExistence type="predicted"/>
<dbReference type="AlphaFoldDB" id="A0A212F1W1"/>
<keyword evidence="3" id="KW-1185">Reference proteome</keyword>
<evidence type="ECO:0000313" key="3">
    <source>
        <dbReference type="Proteomes" id="UP000007151"/>
    </source>
</evidence>
<dbReference type="KEGG" id="dpl:KGM_215789"/>
<name>A0A212F1W1_DANPL</name>
<sequence>METSSTDSLEAVWKPVESRSGINELIVICGGAKICGIHCHTIESYQTLRDSNAKCGEESELFSLSRSSTIYSHLALPSLECACERKTTNELNPAEKVLREVTLSPRRDPTGYGLLSANRNSSGGVPALNVGLGHWVSPTSRGKGATGVGDHDSLRRSAASLRHARKHAYVGTALSTCQCPRYRASVSVCTSMCWFGCRPLIDRTAIMRTRILLLVATLLLQVHTTIFVANGCGLQRMLSPERDRPHLTD</sequence>
<dbReference type="InParanoid" id="A0A212F1W1"/>
<protein>
    <submittedName>
        <fullName evidence="2">Uncharacterized protein</fullName>
    </submittedName>
</protein>
<evidence type="ECO:0000256" key="1">
    <source>
        <dbReference type="SAM" id="Phobius"/>
    </source>
</evidence>
<keyword evidence="1" id="KW-1133">Transmembrane helix</keyword>
<evidence type="ECO:0000313" key="2">
    <source>
        <dbReference type="EMBL" id="OWR47711.1"/>
    </source>
</evidence>
<reference evidence="2 3" key="1">
    <citation type="journal article" date="2011" name="Cell">
        <title>The monarch butterfly genome yields insights into long-distance migration.</title>
        <authorList>
            <person name="Zhan S."/>
            <person name="Merlin C."/>
            <person name="Boore J.L."/>
            <person name="Reppert S.M."/>
        </authorList>
    </citation>
    <scope>NUCLEOTIDE SEQUENCE [LARGE SCALE GENOMIC DNA]</scope>
    <source>
        <strain evidence="2">F-2</strain>
    </source>
</reference>
<gene>
    <name evidence="2" type="ORF">KGM_215789</name>
</gene>
<organism evidence="2 3">
    <name type="scientific">Danaus plexippus plexippus</name>
    <dbReference type="NCBI Taxonomy" id="278856"/>
    <lineage>
        <taxon>Eukaryota</taxon>
        <taxon>Metazoa</taxon>
        <taxon>Ecdysozoa</taxon>
        <taxon>Arthropoda</taxon>
        <taxon>Hexapoda</taxon>
        <taxon>Insecta</taxon>
        <taxon>Pterygota</taxon>
        <taxon>Neoptera</taxon>
        <taxon>Endopterygota</taxon>
        <taxon>Lepidoptera</taxon>
        <taxon>Glossata</taxon>
        <taxon>Ditrysia</taxon>
        <taxon>Papilionoidea</taxon>
        <taxon>Nymphalidae</taxon>
        <taxon>Danainae</taxon>
        <taxon>Danaini</taxon>
        <taxon>Danaina</taxon>
        <taxon>Danaus</taxon>
        <taxon>Danaus</taxon>
    </lineage>
</organism>
<keyword evidence="1" id="KW-0812">Transmembrane</keyword>